<proteinExistence type="predicted"/>
<protein>
    <submittedName>
        <fullName evidence="2">Uncharacterized protein</fullName>
    </submittedName>
</protein>
<feature type="compositionally biased region" description="Basic and acidic residues" evidence="1">
    <location>
        <begin position="32"/>
        <end position="43"/>
    </location>
</feature>
<dbReference type="EMBL" id="CAKMRJ010001232">
    <property type="protein sequence ID" value="CAH1423984.1"/>
    <property type="molecule type" value="Genomic_DNA"/>
</dbReference>
<comment type="caution">
    <text evidence="2">The sequence shown here is derived from an EMBL/GenBank/DDBJ whole genome shotgun (WGS) entry which is preliminary data.</text>
</comment>
<evidence type="ECO:0000313" key="2">
    <source>
        <dbReference type="EMBL" id="CAH1423984.1"/>
    </source>
</evidence>
<keyword evidence="3" id="KW-1185">Reference proteome</keyword>
<dbReference type="AlphaFoldDB" id="A0AAU9M810"/>
<gene>
    <name evidence="2" type="ORF">LVIROSA_LOCUS11230</name>
</gene>
<dbReference type="Proteomes" id="UP001157418">
    <property type="component" value="Unassembled WGS sequence"/>
</dbReference>
<feature type="region of interest" description="Disordered" evidence="1">
    <location>
        <begin position="21"/>
        <end position="44"/>
    </location>
</feature>
<accession>A0AAU9M810</accession>
<evidence type="ECO:0000313" key="3">
    <source>
        <dbReference type="Proteomes" id="UP001157418"/>
    </source>
</evidence>
<sequence length="73" mass="8802">MNTRRSSFYMFKIVRHQVPLHRPESTSNPKVTELDHNHQEMTEKQAQTVEIMRRIGNTPPNNPSNHRMRFRLF</sequence>
<reference evidence="2 3" key="1">
    <citation type="submission" date="2022-01" db="EMBL/GenBank/DDBJ databases">
        <authorList>
            <person name="Xiong W."/>
            <person name="Schranz E."/>
        </authorList>
    </citation>
    <scope>NUCLEOTIDE SEQUENCE [LARGE SCALE GENOMIC DNA]</scope>
</reference>
<evidence type="ECO:0000256" key="1">
    <source>
        <dbReference type="SAM" id="MobiDB-lite"/>
    </source>
</evidence>
<name>A0AAU9M810_9ASTR</name>
<organism evidence="2 3">
    <name type="scientific">Lactuca virosa</name>
    <dbReference type="NCBI Taxonomy" id="75947"/>
    <lineage>
        <taxon>Eukaryota</taxon>
        <taxon>Viridiplantae</taxon>
        <taxon>Streptophyta</taxon>
        <taxon>Embryophyta</taxon>
        <taxon>Tracheophyta</taxon>
        <taxon>Spermatophyta</taxon>
        <taxon>Magnoliopsida</taxon>
        <taxon>eudicotyledons</taxon>
        <taxon>Gunneridae</taxon>
        <taxon>Pentapetalae</taxon>
        <taxon>asterids</taxon>
        <taxon>campanulids</taxon>
        <taxon>Asterales</taxon>
        <taxon>Asteraceae</taxon>
        <taxon>Cichorioideae</taxon>
        <taxon>Cichorieae</taxon>
        <taxon>Lactucinae</taxon>
        <taxon>Lactuca</taxon>
    </lineage>
</organism>